<protein>
    <recommendedName>
        <fullName evidence="2">Urease accessory protein UreH-like transmembrane domain-containing protein</fullName>
    </recommendedName>
</protein>
<feature type="transmembrane region" description="Helical" evidence="1">
    <location>
        <begin position="140"/>
        <end position="160"/>
    </location>
</feature>
<keyword evidence="1" id="KW-1133">Transmembrane helix</keyword>
<evidence type="ECO:0000313" key="3">
    <source>
        <dbReference type="EMBL" id="QDT09555.1"/>
    </source>
</evidence>
<reference evidence="3 4" key="1">
    <citation type="submission" date="2019-02" db="EMBL/GenBank/DDBJ databases">
        <title>Deep-cultivation of Planctomycetes and their phenomic and genomic characterization uncovers novel biology.</title>
        <authorList>
            <person name="Wiegand S."/>
            <person name="Jogler M."/>
            <person name="Boedeker C."/>
            <person name="Pinto D."/>
            <person name="Vollmers J."/>
            <person name="Rivas-Marin E."/>
            <person name="Kohn T."/>
            <person name="Peeters S.H."/>
            <person name="Heuer A."/>
            <person name="Rast P."/>
            <person name="Oberbeckmann S."/>
            <person name="Bunk B."/>
            <person name="Jeske O."/>
            <person name="Meyerdierks A."/>
            <person name="Storesund J.E."/>
            <person name="Kallscheuer N."/>
            <person name="Luecker S."/>
            <person name="Lage O.M."/>
            <person name="Pohl T."/>
            <person name="Merkel B.J."/>
            <person name="Hornburger P."/>
            <person name="Mueller R.-W."/>
            <person name="Bruemmer F."/>
            <person name="Labrenz M."/>
            <person name="Spormann A.M."/>
            <person name="Op den Camp H."/>
            <person name="Overmann J."/>
            <person name="Amann R."/>
            <person name="Jetten M.S.M."/>
            <person name="Mascher T."/>
            <person name="Medema M.H."/>
            <person name="Devos D.P."/>
            <person name="Kaster A.-K."/>
            <person name="Ovreas L."/>
            <person name="Rohde M."/>
            <person name="Galperin M.Y."/>
            <person name="Jogler C."/>
        </authorList>
    </citation>
    <scope>NUCLEOTIDE SEQUENCE [LARGE SCALE GENOMIC DNA]</scope>
    <source>
        <strain evidence="3 4">K23_9</strain>
    </source>
</reference>
<keyword evidence="4" id="KW-1185">Reference proteome</keyword>
<sequence length="299" mass="30535">MWILISAVATASLLGSMHCVGMCGPLAIWASGAGDSAQKRTVAVATLLYHVGRLITYLIAGLIAGFIGSAVEIGGEWLGYQVMAARVVGGIMIVVGLVRLYQLVGPASQKTKTVKPSTIGGLLVKARPFLFRLPIPARGLFTGMLTTLLPCGWLYLFALIAAGTGSLLMGPVVMFAFWIGTVPALTGLIAGTRLLSQPLGLLVPTAAAVLLIVGGGFTASGRGFAGLTSLESLSPSGSDTAALVQQATSAGDQPLPCCCEEEECAVSSAESPETGVLDAASLDVGNLDVDNATSLKLDD</sequence>
<name>A0A517NR21_9BACT</name>
<dbReference type="PANTHER" id="PTHR42208:SF1">
    <property type="entry name" value="HEAVY METAL TRANSPORTER"/>
    <property type="match status" value="1"/>
</dbReference>
<dbReference type="EMBL" id="CP036526">
    <property type="protein sequence ID" value="QDT09555.1"/>
    <property type="molecule type" value="Genomic_DNA"/>
</dbReference>
<keyword evidence="1" id="KW-0472">Membrane</keyword>
<dbReference type="InterPro" id="IPR039447">
    <property type="entry name" value="UreH-like_TM_dom"/>
</dbReference>
<proteinExistence type="predicted"/>
<dbReference type="Proteomes" id="UP000319817">
    <property type="component" value="Chromosome"/>
</dbReference>
<keyword evidence="1" id="KW-0812">Transmembrane</keyword>
<dbReference type="Pfam" id="PF13386">
    <property type="entry name" value="DsbD_2"/>
    <property type="match status" value="1"/>
</dbReference>
<dbReference type="PANTHER" id="PTHR42208">
    <property type="entry name" value="HEAVY METAL TRANSPORTER-RELATED"/>
    <property type="match status" value="1"/>
</dbReference>
<dbReference type="OrthoDB" id="9800141at2"/>
<evidence type="ECO:0000256" key="1">
    <source>
        <dbReference type="SAM" id="Phobius"/>
    </source>
</evidence>
<feature type="transmembrane region" description="Helical" evidence="1">
    <location>
        <begin position="54"/>
        <end position="71"/>
    </location>
</feature>
<evidence type="ECO:0000313" key="4">
    <source>
        <dbReference type="Proteomes" id="UP000319817"/>
    </source>
</evidence>
<feature type="transmembrane region" description="Helical" evidence="1">
    <location>
        <begin position="201"/>
        <end position="219"/>
    </location>
</feature>
<gene>
    <name evidence="3" type="ORF">K239x_15010</name>
</gene>
<dbReference type="AlphaFoldDB" id="A0A517NR21"/>
<evidence type="ECO:0000259" key="2">
    <source>
        <dbReference type="Pfam" id="PF13386"/>
    </source>
</evidence>
<accession>A0A517NR21</accession>
<feature type="domain" description="Urease accessory protein UreH-like transmembrane" evidence="2">
    <location>
        <begin position="9"/>
        <end position="216"/>
    </location>
</feature>
<dbReference type="RefSeq" id="WP_145417100.1">
    <property type="nucleotide sequence ID" value="NZ_CP036526.1"/>
</dbReference>
<organism evidence="3 4">
    <name type="scientific">Stieleria marina</name>
    <dbReference type="NCBI Taxonomy" id="1930275"/>
    <lineage>
        <taxon>Bacteria</taxon>
        <taxon>Pseudomonadati</taxon>
        <taxon>Planctomycetota</taxon>
        <taxon>Planctomycetia</taxon>
        <taxon>Pirellulales</taxon>
        <taxon>Pirellulaceae</taxon>
        <taxon>Stieleria</taxon>
    </lineage>
</organism>
<feature type="transmembrane region" description="Helical" evidence="1">
    <location>
        <begin position="172"/>
        <end position="195"/>
    </location>
</feature>
<feature type="transmembrane region" description="Helical" evidence="1">
    <location>
        <begin position="83"/>
        <end position="101"/>
    </location>
</feature>